<protein>
    <submittedName>
        <fullName evidence="5">Omethyltransferase family protein</fullName>
    </submittedName>
</protein>
<dbReference type="InterPro" id="IPR050362">
    <property type="entry name" value="Cation-dep_OMT"/>
</dbReference>
<organism evidence="5 6">
    <name type="scientific">Acanthamoeba castellanii (strain ATCC 30010 / Neff)</name>
    <dbReference type="NCBI Taxonomy" id="1257118"/>
    <lineage>
        <taxon>Eukaryota</taxon>
        <taxon>Amoebozoa</taxon>
        <taxon>Discosea</taxon>
        <taxon>Longamoebia</taxon>
        <taxon>Centramoebida</taxon>
        <taxon>Acanthamoebidae</taxon>
        <taxon>Acanthamoeba</taxon>
    </lineage>
</organism>
<dbReference type="STRING" id="1257118.L8HA91"/>
<dbReference type="PANTHER" id="PTHR10509">
    <property type="entry name" value="O-METHYLTRANSFERASE-RELATED"/>
    <property type="match status" value="1"/>
</dbReference>
<dbReference type="InterPro" id="IPR029063">
    <property type="entry name" value="SAM-dependent_MTases_sf"/>
</dbReference>
<dbReference type="Gene3D" id="3.40.50.150">
    <property type="entry name" value="Vaccinia Virus protein VP39"/>
    <property type="match status" value="1"/>
</dbReference>
<gene>
    <name evidence="5" type="ORF">ACA1_229040</name>
</gene>
<dbReference type="Proteomes" id="UP000011083">
    <property type="component" value="Unassembled WGS sequence"/>
</dbReference>
<dbReference type="GO" id="GO:0008757">
    <property type="term" value="F:S-adenosylmethionine-dependent methyltransferase activity"/>
    <property type="evidence" value="ECO:0007669"/>
    <property type="project" value="TreeGrafter"/>
</dbReference>
<accession>L8HA91</accession>
<dbReference type="PANTHER" id="PTHR10509:SF14">
    <property type="entry name" value="CAFFEOYL-COA O-METHYLTRANSFERASE 3-RELATED"/>
    <property type="match status" value="1"/>
</dbReference>
<evidence type="ECO:0000256" key="2">
    <source>
        <dbReference type="ARBA" id="ARBA00022679"/>
    </source>
</evidence>
<name>L8HA91_ACACF</name>
<dbReference type="KEGG" id="acan:ACA1_229040"/>
<evidence type="ECO:0000256" key="1">
    <source>
        <dbReference type="ARBA" id="ARBA00022603"/>
    </source>
</evidence>
<keyword evidence="2 5" id="KW-0808">Transferase</keyword>
<evidence type="ECO:0000256" key="4">
    <source>
        <dbReference type="ARBA" id="ARBA00023453"/>
    </source>
</evidence>
<dbReference type="EMBL" id="KB007901">
    <property type="protein sequence ID" value="ELR21613.1"/>
    <property type="molecule type" value="Genomic_DNA"/>
</dbReference>
<dbReference type="PROSITE" id="PS51682">
    <property type="entry name" value="SAM_OMT_I"/>
    <property type="match status" value="1"/>
</dbReference>
<dbReference type="GO" id="GO:0008171">
    <property type="term" value="F:O-methyltransferase activity"/>
    <property type="evidence" value="ECO:0007669"/>
    <property type="project" value="InterPro"/>
</dbReference>
<evidence type="ECO:0000313" key="6">
    <source>
        <dbReference type="Proteomes" id="UP000011083"/>
    </source>
</evidence>
<dbReference type="InterPro" id="IPR002935">
    <property type="entry name" value="SAM_O-MeTrfase"/>
</dbReference>
<dbReference type="SUPFAM" id="SSF53335">
    <property type="entry name" value="S-adenosyl-L-methionine-dependent methyltransferases"/>
    <property type="match status" value="1"/>
</dbReference>
<dbReference type="VEuPathDB" id="AmoebaDB:ACA1_229040"/>
<dbReference type="GO" id="GO:0032259">
    <property type="term" value="P:methylation"/>
    <property type="evidence" value="ECO:0007669"/>
    <property type="project" value="UniProtKB-KW"/>
</dbReference>
<keyword evidence="1 5" id="KW-0489">Methyltransferase</keyword>
<comment type="similarity">
    <text evidence="4">Belongs to the class I-like SAM-binding methyltransferase superfamily. Cation-dependent O-methyltransferase family.</text>
</comment>
<dbReference type="RefSeq" id="XP_004346558.1">
    <property type="nucleotide sequence ID" value="XM_004346508.1"/>
</dbReference>
<reference evidence="5 6" key="1">
    <citation type="journal article" date="2013" name="Genome Biol.">
        <title>Genome of Acanthamoeba castellanii highlights extensive lateral gene transfer and early evolution of tyrosine kinase signaling.</title>
        <authorList>
            <person name="Clarke M."/>
            <person name="Lohan A.J."/>
            <person name="Liu B."/>
            <person name="Lagkouvardos I."/>
            <person name="Roy S."/>
            <person name="Zafar N."/>
            <person name="Bertelli C."/>
            <person name="Schilde C."/>
            <person name="Kianianmomeni A."/>
            <person name="Burglin T.R."/>
            <person name="Frech C."/>
            <person name="Turcotte B."/>
            <person name="Kopec K.O."/>
            <person name="Synnott J.M."/>
            <person name="Choo C."/>
            <person name="Paponov I."/>
            <person name="Finkler A."/>
            <person name="Soon Heng Tan C."/>
            <person name="Hutchins A.P."/>
            <person name="Weinmeier T."/>
            <person name="Rattei T."/>
            <person name="Chu J.S."/>
            <person name="Gimenez G."/>
            <person name="Irimia M."/>
            <person name="Rigden D.J."/>
            <person name="Fitzpatrick D.A."/>
            <person name="Lorenzo-Morales J."/>
            <person name="Bateman A."/>
            <person name="Chiu C.H."/>
            <person name="Tang P."/>
            <person name="Hegemann P."/>
            <person name="Fromm H."/>
            <person name="Raoult D."/>
            <person name="Greub G."/>
            <person name="Miranda-Saavedra D."/>
            <person name="Chen N."/>
            <person name="Nash P."/>
            <person name="Ginger M.L."/>
            <person name="Horn M."/>
            <person name="Schaap P."/>
            <person name="Caler L."/>
            <person name="Loftus B."/>
        </authorList>
    </citation>
    <scope>NUCLEOTIDE SEQUENCE [LARGE SCALE GENOMIC DNA]</scope>
    <source>
        <strain evidence="5 6">Neff</strain>
    </source>
</reference>
<keyword evidence="6" id="KW-1185">Reference proteome</keyword>
<dbReference type="Pfam" id="PF01596">
    <property type="entry name" value="Methyltransf_3"/>
    <property type="match status" value="1"/>
</dbReference>
<evidence type="ECO:0000256" key="3">
    <source>
        <dbReference type="ARBA" id="ARBA00022691"/>
    </source>
</evidence>
<dbReference type="GeneID" id="14922516"/>
<proteinExistence type="inferred from homology"/>
<sequence>MERLLAEHGASFDFAFIDADKRNYGIYYELALKLLRPGGTIVIDNTLLHGKVADLSVREKHVQAIRHLNSKMAADDRVNVSLLPEQ</sequence>
<dbReference type="AlphaFoldDB" id="L8HA91"/>
<dbReference type="OrthoDB" id="10251242at2759"/>
<keyword evidence="3" id="KW-0949">S-adenosyl-L-methionine</keyword>
<evidence type="ECO:0000313" key="5">
    <source>
        <dbReference type="EMBL" id="ELR21613.1"/>
    </source>
</evidence>